<organism evidence="1">
    <name type="scientific">marine sediment metagenome</name>
    <dbReference type="NCBI Taxonomy" id="412755"/>
    <lineage>
        <taxon>unclassified sequences</taxon>
        <taxon>metagenomes</taxon>
        <taxon>ecological metagenomes</taxon>
    </lineage>
</organism>
<dbReference type="AlphaFoldDB" id="A0A0F9RQG7"/>
<proteinExistence type="predicted"/>
<reference evidence="1" key="1">
    <citation type="journal article" date="2015" name="Nature">
        <title>Complex archaea that bridge the gap between prokaryotes and eukaryotes.</title>
        <authorList>
            <person name="Spang A."/>
            <person name="Saw J.H."/>
            <person name="Jorgensen S.L."/>
            <person name="Zaremba-Niedzwiedzka K."/>
            <person name="Martijn J."/>
            <person name="Lind A.E."/>
            <person name="van Eijk R."/>
            <person name="Schleper C."/>
            <person name="Guy L."/>
            <person name="Ettema T.J."/>
        </authorList>
    </citation>
    <scope>NUCLEOTIDE SEQUENCE</scope>
</reference>
<accession>A0A0F9RQG7</accession>
<dbReference type="EMBL" id="LAZR01001034">
    <property type="protein sequence ID" value="KKN52092.1"/>
    <property type="molecule type" value="Genomic_DNA"/>
</dbReference>
<gene>
    <name evidence="1" type="ORF">LCGC14_0616110</name>
</gene>
<comment type="caution">
    <text evidence="1">The sequence shown here is derived from an EMBL/GenBank/DDBJ whole genome shotgun (WGS) entry which is preliminary data.</text>
</comment>
<name>A0A0F9RQG7_9ZZZZ</name>
<evidence type="ECO:0000313" key="1">
    <source>
        <dbReference type="EMBL" id="KKN52092.1"/>
    </source>
</evidence>
<sequence length="154" mass="18178">MSDQEDLKTFVKTDIIKSSKKVKGKHSPISEVVDDVLRVLKVQAIYDLNQNHKNFYLFNLKNYFKKPKIRYYLSVMLANNSSDLLVQLAGEYLVKHELKIIQYSIFPETLRVPLLLLKEIKIIDDYTHSIKALNKIRNKFRNKILRLKNLVENE</sequence>
<protein>
    <submittedName>
        <fullName evidence="1">Uncharacterized protein</fullName>
    </submittedName>
</protein>